<reference evidence="1 2" key="1">
    <citation type="journal article" date="2013" name="Mar. Genomics">
        <title>Expression of sulfatases in Rhodopirellula baltica and the diversity of sulfatases in the genus Rhodopirellula.</title>
        <authorList>
            <person name="Wegner C.E."/>
            <person name="Richter-Heitmann T."/>
            <person name="Klindworth A."/>
            <person name="Klockow C."/>
            <person name="Richter M."/>
            <person name="Achstetter T."/>
            <person name="Glockner F.O."/>
            <person name="Harder J."/>
        </authorList>
    </citation>
    <scope>NUCLEOTIDE SEQUENCE [LARGE SCALE GENOMIC DNA]</scope>
    <source>
        <strain evidence="1 2">SH28</strain>
    </source>
</reference>
<protein>
    <submittedName>
        <fullName evidence="1">Uncharacterized protein</fullName>
    </submittedName>
</protein>
<dbReference type="EMBL" id="AMCW01000048">
    <property type="protein sequence ID" value="EKK02701.1"/>
    <property type="molecule type" value="Genomic_DNA"/>
</dbReference>
<proteinExistence type="predicted"/>
<accession>K5EA56</accession>
<evidence type="ECO:0000313" key="2">
    <source>
        <dbReference type="Proteomes" id="UP000007993"/>
    </source>
</evidence>
<gene>
    <name evidence="1" type="ORF">RBSH_01979</name>
</gene>
<name>K5EA56_RHOBT</name>
<evidence type="ECO:0000313" key="1">
    <source>
        <dbReference type="EMBL" id="EKK02701.1"/>
    </source>
</evidence>
<sequence length="40" mass="4325">MLTRRVVMGTARFLRSIGLVPCETWPTRLAGTSGCVMGSL</sequence>
<comment type="caution">
    <text evidence="1">The sequence shown here is derived from an EMBL/GenBank/DDBJ whole genome shotgun (WGS) entry which is preliminary data.</text>
</comment>
<dbReference type="Proteomes" id="UP000007993">
    <property type="component" value="Unassembled WGS sequence"/>
</dbReference>
<organism evidence="1 2">
    <name type="scientific">Rhodopirellula baltica SH28</name>
    <dbReference type="NCBI Taxonomy" id="993517"/>
    <lineage>
        <taxon>Bacteria</taxon>
        <taxon>Pseudomonadati</taxon>
        <taxon>Planctomycetota</taxon>
        <taxon>Planctomycetia</taxon>
        <taxon>Pirellulales</taxon>
        <taxon>Pirellulaceae</taxon>
        <taxon>Rhodopirellula</taxon>
    </lineage>
</organism>
<dbReference type="AlphaFoldDB" id="K5EA56"/>